<dbReference type="InterPro" id="IPR010737">
    <property type="entry name" value="4-carb_acid_sugar_kinase_N"/>
</dbReference>
<organism evidence="9 10">
    <name type="scientific">Chungangia koreensis</name>
    <dbReference type="NCBI Taxonomy" id="752657"/>
    <lineage>
        <taxon>Bacteria</taxon>
        <taxon>Bacillati</taxon>
        <taxon>Bacillota</taxon>
        <taxon>Bacilli</taxon>
        <taxon>Lactobacillales</taxon>
        <taxon>Chungangia</taxon>
    </lineage>
</organism>
<dbReference type="InterPro" id="IPR042213">
    <property type="entry name" value="NBD_C_sf"/>
</dbReference>
<dbReference type="SUPFAM" id="SSF142764">
    <property type="entry name" value="YgbK-like"/>
    <property type="match status" value="1"/>
</dbReference>
<dbReference type="Pfam" id="PF17042">
    <property type="entry name" value="NBD_C"/>
    <property type="match status" value="1"/>
</dbReference>
<evidence type="ECO:0000256" key="1">
    <source>
        <dbReference type="ARBA" id="ARBA00005715"/>
    </source>
</evidence>
<keyword evidence="2 9" id="KW-0808">Transferase</keyword>
<evidence type="ECO:0000256" key="2">
    <source>
        <dbReference type="ARBA" id="ARBA00022679"/>
    </source>
</evidence>
<feature type="domain" description="Four-carbon acid sugar kinase nucleotide binding" evidence="8">
    <location>
        <begin position="246"/>
        <end position="416"/>
    </location>
</feature>
<evidence type="ECO:0000256" key="3">
    <source>
        <dbReference type="ARBA" id="ARBA00022741"/>
    </source>
</evidence>
<gene>
    <name evidence="9" type="ORF">ACFOZY_08445</name>
</gene>
<reference evidence="10" key="1">
    <citation type="journal article" date="2019" name="Int. J. Syst. Evol. Microbiol.">
        <title>The Global Catalogue of Microorganisms (GCM) 10K type strain sequencing project: providing services to taxonomists for standard genome sequencing and annotation.</title>
        <authorList>
            <consortium name="The Broad Institute Genomics Platform"/>
            <consortium name="The Broad Institute Genome Sequencing Center for Infectious Disease"/>
            <person name="Wu L."/>
            <person name="Ma J."/>
        </authorList>
    </citation>
    <scope>NUCLEOTIDE SEQUENCE [LARGE SCALE GENOMIC DNA]</scope>
    <source>
        <strain evidence="10">CCUG 59778</strain>
    </source>
</reference>
<dbReference type="InterPro" id="IPR037051">
    <property type="entry name" value="4-carb_acid_sugar_kinase_N_sf"/>
</dbReference>
<protein>
    <submittedName>
        <fullName evidence="9">Four-carbon acid sugar kinase family protein</fullName>
        <ecNumber evidence="9">2.7.1.-</ecNumber>
    </submittedName>
</protein>
<comment type="caution">
    <text evidence="9">The sequence shown here is derived from an EMBL/GenBank/DDBJ whole genome shotgun (WGS) entry which is preliminary data.</text>
</comment>
<keyword evidence="3" id="KW-0547">Nucleotide-binding</keyword>
<evidence type="ECO:0000259" key="7">
    <source>
        <dbReference type="Pfam" id="PF07005"/>
    </source>
</evidence>
<dbReference type="RefSeq" id="WP_378154305.1">
    <property type="nucleotide sequence ID" value="NZ_JBHSEC010000014.1"/>
</dbReference>
<proteinExistence type="inferred from homology"/>
<name>A0ABV8X826_9LACT</name>
<dbReference type="Pfam" id="PF07005">
    <property type="entry name" value="SBD_N"/>
    <property type="match status" value="1"/>
</dbReference>
<dbReference type="EMBL" id="JBHSEC010000014">
    <property type="protein sequence ID" value="MFC4410452.1"/>
    <property type="molecule type" value="Genomic_DNA"/>
</dbReference>
<evidence type="ECO:0000259" key="8">
    <source>
        <dbReference type="Pfam" id="PF17042"/>
    </source>
</evidence>
<keyword evidence="6" id="KW-0119">Carbohydrate metabolism</keyword>
<dbReference type="EC" id="2.7.1.-" evidence="9"/>
<feature type="domain" description="Four-carbon acid sugar kinase N-terminal" evidence="7">
    <location>
        <begin position="3"/>
        <end position="228"/>
    </location>
</feature>
<keyword evidence="10" id="KW-1185">Reference proteome</keyword>
<evidence type="ECO:0000256" key="4">
    <source>
        <dbReference type="ARBA" id="ARBA00022777"/>
    </source>
</evidence>
<evidence type="ECO:0000256" key="5">
    <source>
        <dbReference type="ARBA" id="ARBA00022840"/>
    </source>
</evidence>
<keyword evidence="4 9" id="KW-0418">Kinase</keyword>
<dbReference type="InterPro" id="IPR031475">
    <property type="entry name" value="NBD_C"/>
</dbReference>
<dbReference type="GO" id="GO:0016301">
    <property type="term" value="F:kinase activity"/>
    <property type="evidence" value="ECO:0007669"/>
    <property type="project" value="UniProtKB-KW"/>
</dbReference>
<accession>A0ABV8X826</accession>
<keyword evidence="5" id="KW-0067">ATP-binding</keyword>
<comment type="similarity">
    <text evidence="1">Belongs to the four-carbon acid sugar kinase family.</text>
</comment>
<dbReference type="Proteomes" id="UP001595817">
    <property type="component" value="Unassembled WGS sequence"/>
</dbReference>
<dbReference type="Gene3D" id="3.40.980.20">
    <property type="entry name" value="Four-carbon acid sugar kinase, nucleotide binding domain"/>
    <property type="match status" value="1"/>
</dbReference>
<evidence type="ECO:0000313" key="10">
    <source>
        <dbReference type="Proteomes" id="UP001595817"/>
    </source>
</evidence>
<dbReference type="Gene3D" id="3.40.50.10840">
    <property type="entry name" value="Putative sugar-binding, N-terminal domain"/>
    <property type="match status" value="1"/>
</dbReference>
<evidence type="ECO:0000256" key="6">
    <source>
        <dbReference type="ARBA" id="ARBA00023277"/>
    </source>
</evidence>
<sequence length="435" mass="46243">MKIGVIADDITGANATGVLLSKTGFTSATVVFGGKVPVNSSFTSISVDTDSRYVSQEMASQRVNDVYIQLKSWGADVITKRIDSTIRGNLGSETDALLDSMGSESIAIFVASYPDSGRVTSGGYLLVDGIPVQETDVAKDPMNPIRNSYVPDVIAEQSKYEIGHVGLGTVLKGKDSIQSALQKLILEGLRVIVVDAVTNEEIQCIAEAMVAIKEKVFLPVDPGPLTAAYGSLLASQHVKENKYILTIGSVTPTTGRQIRYLVDKTNVQPVYVDAMKLASMTDSWEMEVKRATEEALEKLGTEELLIITTQSPSSQVLSLSEIGIKEGVTGEELAKRITVGLANITHNVVVNCKQKISGTYSSGGDVTAALCAVSGAEAIHLKDEVIPRAAYGNFIGGTFDGIPVVTKGGTVGDKQSIYTCVNYLRSNNHEGSVVV</sequence>
<evidence type="ECO:0000313" key="9">
    <source>
        <dbReference type="EMBL" id="MFC4410452.1"/>
    </source>
</evidence>